<feature type="domain" description="Putative regulatory protein FmdB zinc ribbon" evidence="2">
    <location>
        <begin position="1"/>
        <end position="41"/>
    </location>
</feature>
<evidence type="ECO:0000313" key="4">
    <source>
        <dbReference type="Proteomes" id="UP001612415"/>
    </source>
</evidence>
<evidence type="ECO:0000259" key="2">
    <source>
        <dbReference type="SMART" id="SM00834"/>
    </source>
</evidence>
<evidence type="ECO:0000256" key="1">
    <source>
        <dbReference type="SAM" id="MobiDB-lite"/>
    </source>
</evidence>
<organism evidence="3 4">
    <name type="scientific">Streptomyces cellulosae</name>
    <dbReference type="NCBI Taxonomy" id="1968"/>
    <lineage>
        <taxon>Bacteria</taxon>
        <taxon>Bacillati</taxon>
        <taxon>Actinomycetota</taxon>
        <taxon>Actinomycetes</taxon>
        <taxon>Kitasatosporales</taxon>
        <taxon>Streptomycetaceae</taxon>
        <taxon>Streptomyces</taxon>
    </lineage>
</organism>
<keyword evidence="4" id="KW-1185">Reference proteome</keyword>
<evidence type="ECO:0000313" key="3">
    <source>
        <dbReference type="EMBL" id="MFI5673145.1"/>
    </source>
</evidence>
<dbReference type="Proteomes" id="UP001612415">
    <property type="component" value="Unassembled WGS sequence"/>
</dbReference>
<protein>
    <submittedName>
        <fullName evidence="3">FmdB family zinc ribbon protein</fullName>
    </submittedName>
</protein>
<dbReference type="InterPro" id="IPR013429">
    <property type="entry name" value="Regulatory_FmdB_Zinc_ribbon"/>
</dbReference>
<dbReference type="Pfam" id="PF09723">
    <property type="entry name" value="Zn_ribbon_8"/>
    <property type="match status" value="1"/>
</dbReference>
<name>A0ABW7XSY9_STRCE</name>
<dbReference type="EMBL" id="JBITDC010000001">
    <property type="protein sequence ID" value="MFI5673145.1"/>
    <property type="molecule type" value="Genomic_DNA"/>
</dbReference>
<sequence>MATYQYRCTGCGTFDVTRPMGAALAEEPCDTCGDRSRRVYSAPMLARTSAPLARALRAQEASAHEPRIVTEVPSARRRPAPAADPRQALLPKP</sequence>
<dbReference type="SMART" id="SM00834">
    <property type="entry name" value="CxxC_CXXC_SSSS"/>
    <property type="match status" value="1"/>
</dbReference>
<comment type="caution">
    <text evidence="3">The sequence shown here is derived from an EMBL/GenBank/DDBJ whole genome shotgun (WGS) entry which is preliminary data.</text>
</comment>
<proteinExistence type="predicted"/>
<feature type="region of interest" description="Disordered" evidence="1">
    <location>
        <begin position="56"/>
        <end position="93"/>
    </location>
</feature>
<reference evidence="3 4" key="1">
    <citation type="submission" date="2024-10" db="EMBL/GenBank/DDBJ databases">
        <title>The Natural Products Discovery Center: Release of the First 8490 Sequenced Strains for Exploring Actinobacteria Biosynthetic Diversity.</title>
        <authorList>
            <person name="Kalkreuter E."/>
            <person name="Kautsar S.A."/>
            <person name="Yang D."/>
            <person name="Bader C.D."/>
            <person name="Teijaro C.N."/>
            <person name="Fluegel L."/>
            <person name="Davis C.M."/>
            <person name="Simpson J.R."/>
            <person name="Lauterbach L."/>
            <person name="Steele A.D."/>
            <person name="Gui C."/>
            <person name="Meng S."/>
            <person name="Li G."/>
            <person name="Viehrig K."/>
            <person name="Ye F."/>
            <person name="Su P."/>
            <person name="Kiefer A.F."/>
            <person name="Nichols A."/>
            <person name="Cepeda A.J."/>
            <person name="Yan W."/>
            <person name="Fan B."/>
            <person name="Jiang Y."/>
            <person name="Adhikari A."/>
            <person name="Zheng C.-J."/>
            <person name="Schuster L."/>
            <person name="Cowan T.M."/>
            <person name="Smanski M.J."/>
            <person name="Chevrette M.G."/>
            <person name="De Carvalho L.P.S."/>
            <person name="Shen B."/>
        </authorList>
    </citation>
    <scope>NUCLEOTIDE SEQUENCE [LARGE SCALE GENOMIC DNA]</scope>
    <source>
        <strain evidence="3 4">NPDC051599</strain>
    </source>
</reference>
<gene>
    <name evidence="3" type="ORF">ACIA8P_00525</name>
</gene>
<dbReference type="RefSeq" id="WP_398654213.1">
    <property type="nucleotide sequence ID" value="NZ_JBITDC010000001.1"/>
</dbReference>
<accession>A0ABW7XSY9</accession>
<dbReference type="NCBIfam" id="TIGR02605">
    <property type="entry name" value="CxxC_CxxC_SSSS"/>
    <property type="match status" value="1"/>
</dbReference>